<dbReference type="PROSITE" id="PS00463">
    <property type="entry name" value="ZN2_CY6_FUNGAL_1"/>
    <property type="match status" value="1"/>
</dbReference>
<feature type="compositionally biased region" description="Low complexity" evidence="1">
    <location>
        <begin position="192"/>
        <end position="203"/>
    </location>
</feature>
<name>A0A5K1JXD2_9APHY</name>
<dbReference type="PROSITE" id="PS50048">
    <property type="entry name" value="ZN2_CY6_FUNGAL_2"/>
    <property type="match status" value="1"/>
</dbReference>
<feature type="domain" description="Zn(2)-C6 fungal-type" evidence="2">
    <location>
        <begin position="42"/>
        <end position="71"/>
    </location>
</feature>
<sequence>MPPSTHPSGSLQTFIAGAIDPATGVFERTDNVVQQRLRTAHACEHCRIRKSKCNGKNPCGRCRARDLLCEYSAERPRTRPFKRRQHIVPSAATRTTCIGPAATPYHPLPELSTPAASSDSSSGAASDSDVQRSEGTPSTHPPAPYAYGEASSTRSSPAPAHVAPEMPRPRPRSAIAGESAPGPSCDVSDPESASSSGVGVRAGFARRRPPPRPLDPMRNRGRARVFPFQVPVPIETDRHQQHQHQHPALSWAHSHSYGPHSSDRSRAQGPSSVLASLYSPYLPPRVSESGSESEPESRSRPTSRRVSKEDDGSLLHPSPVVAAHSSNRRTMEDAPQRSLPNPVSLSSSFGRHVVVPWPDPVDSLRRAATPPTSRRL</sequence>
<dbReference type="Gene3D" id="4.10.240.10">
    <property type="entry name" value="Zn(2)-C6 fungal-type DNA-binding domain"/>
    <property type="match status" value="1"/>
</dbReference>
<evidence type="ECO:0000259" key="2">
    <source>
        <dbReference type="PROSITE" id="PS50048"/>
    </source>
</evidence>
<feature type="compositionally biased region" description="Low complexity" evidence="1">
    <location>
        <begin position="115"/>
        <end position="128"/>
    </location>
</feature>
<dbReference type="SUPFAM" id="SSF57701">
    <property type="entry name" value="Zn2/Cys6 DNA-binding domain"/>
    <property type="match status" value="1"/>
</dbReference>
<gene>
    <name evidence="3" type="primary">I1RPI7</name>
</gene>
<dbReference type="InterPro" id="IPR036864">
    <property type="entry name" value="Zn2-C6_fun-type_DNA-bd_sf"/>
</dbReference>
<dbReference type="CDD" id="cd00067">
    <property type="entry name" value="GAL4"/>
    <property type="match status" value="1"/>
</dbReference>
<dbReference type="Pfam" id="PF00172">
    <property type="entry name" value="Zn_clus"/>
    <property type="match status" value="1"/>
</dbReference>
<reference evidence="3" key="1">
    <citation type="submission" date="2019-10" db="EMBL/GenBank/DDBJ databases">
        <authorList>
            <person name="Nor Muhammad N."/>
        </authorList>
    </citation>
    <scope>NUCLEOTIDE SEQUENCE</scope>
</reference>
<dbReference type="AlphaFoldDB" id="A0A5K1JXD2"/>
<dbReference type="EMBL" id="LR725108">
    <property type="protein sequence ID" value="VWO95793.1"/>
    <property type="molecule type" value="Genomic_DNA"/>
</dbReference>
<feature type="region of interest" description="Disordered" evidence="1">
    <location>
        <begin position="84"/>
        <end position="376"/>
    </location>
</feature>
<dbReference type="GO" id="GO:0008270">
    <property type="term" value="F:zinc ion binding"/>
    <property type="evidence" value="ECO:0007669"/>
    <property type="project" value="InterPro"/>
</dbReference>
<evidence type="ECO:0000313" key="3">
    <source>
        <dbReference type="EMBL" id="VWO95793.1"/>
    </source>
</evidence>
<protein>
    <submittedName>
        <fullName evidence="3">Zn(2)-C6 fungal-type domain-containing protein</fullName>
    </submittedName>
</protein>
<accession>A0A5K1JXD2</accession>
<organism evidence="3">
    <name type="scientific">Ganoderma boninense</name>
    <dbReference type="NCBI Taxonomy" id="34458"/>
    <lineage>
        <taxon>Eukaryota</taxon>
        <taxon>Fungi</taxon>
        <taxon>Dikarya</taxon>
        <taxon>Basidiomycota</taxon>
        <taxon>Agaricomycotina</taxon>
        <taxon>Agaricomycetes</taxon>
        <taxon>Polyporales</taxon>
        <taxon>Polyporaceae</taxon>
        <taxon>Ganoderma</taxon>
    </lineage>
</organism>
<evidence type="ECO:0000256" key="1">
    <source>
        <dbReference type="SAM" id="MobiDB-lite"/>
    </source>
</evidence>
<proteinExistence type="predicted"/>
<dbReference type="GO" id="GO:0000981">
    <property type="term" value="F:DNA-binding transcription factor activity, RNA polymerase II-specific"/>
    <property type="evidence" value="ECO:0007669"/>
    <property type="project" value="InterPro"/>
</dbReference>
<feature type="compositionally biased region" description="Polar residues" evidence="1">
    <location>
        <begin position="338"/>
        <end position="349"/>
    </location>
</feature>
<dbReference type="InterPro" id="IPR001138">
    <property type="entry name" value="Zn2Cys6_DnaBD"/>
</dbReference>
<dbReference type="SMART" id="SM00066">
    <property type="entry name" value="GAL4"/>
    <property type="match status" value="1"/>
</dbReference>